<feature type="region of interest" description="Disordered" evidence="1">
    <location>
        <begin position="1"/>
        <end position="47"/>
    </location>
</feature>
<dbReference type="AlphaFoldDB" id="A0AA40G5I2"/>
<accession>A0AA40G5I2</accession>
<reference evidence="2" key="1">
    <citation type="submission" date="2021-10" db="EMBL/GenBank/DDBJ databases">
        <title>Melipona bicolor Genome sequencing and assembly.</title>
        <authorList>
            <person name="Araujo N.S."/>
            <person name="Arias M.C."/>
        </authorList>
    </citation>
    <scope>NUCLEOTIDE SEQUENCE</scope>
    <source>
        <strain evidence="2">USP_2M_L1-L4_2017</strain>
        <tissue evidence="2">Whole body</tissue>
    </source>
</reference>
<organism evidence="2 3">
    <name type="scientific">Melipona bicolor</name>
    <dbReference type="NCBI Taxonomy" id="60889"/>
    <lineage>
        <taxon>Eukaryota</taxon>
        <taxon>Metazoa</taxon>
        <taxon>Ecdysozoa</taxon>
        <taxon>Arthropoda</taxon>
        <taxon>Hexapoda</taxon>
        <taxon>Insecta</taxon>
        <taxon>Pterygota</taxon>
        <taxon>Neoptera</taxon>
        <taxon>Endopterygota</taxon>
        <taxon>Hymenoptera</taxon>
        <taxon>Apocrita</taxon>
        <taxon>Aculeata</taxon>
        <taxon>Apoidea</taxon>
        <taxon>Anthophila</taxon>
        <taxon>Apidae</taxon>
        <taxon>Melipona</taxon>
    </lineage>
</organism>
<protein>
    <submittedName>
        <fullName evidence="2">Uncharacterized protein</fullName>
    </submittedName>
</protein>
<name>A0AA40G5I2_9HYME</name>
<proteinExistence type="predicted"/>
<evidence type="ECO:0000313" key="3">
    <source>
        <dbReference type="Proteomes" id="UP001177670"/>
    </source>
</evidence>
<dbReference type="Proteomes" id="UP001177670">
    <property type="component" value="Unassembled WGS sequence"/>
</dbReference>
<gene>
    <name evidence="2" type="ORF">K0M31_017516</name>
</gene>
<evidence type="ECO:0000256" key="1">
    <source>
        <dbReference type="SAM" id="MobiDB-lite"/>
    </source>
</evidence>
<sequence>MEKHSTTGSPRRARLQPRTNGRNGGQREERPANASKKEKKSQMHLQAVCAQKENRVDQSFHHLLPGNVL</sequence>
<dbReference type="EMBL" id="JAHYIQ010000006">
    <property type="protein sequence ID" value="KAK1131228.1"/>
    <property type="molecule type" value="Genomic_DNA"/>
</dbReference>
<keyword evidence="3" id="KW-1185">Reference proteome</keyword>
<evidence type="ECO:0000313" key="2">
    <source>
        <dbReference type="EMBL" id="KAK1131228.1"/>
    </source>
</evidence>
<comment type="caution">
    <text evidence="2">The sequence shown here is derived from an EMBL/GenBank/DDBJ whole genome shotgun (WGS) entry which is preliminary data.</text>
</comment>